<gene>
    <name evidence="1" type="primary">plsY</name>
    <name evidence="1" type="ORF">E5329_04010</name>
</gene>
<reference evidence="1" key="1">
    <citation type="submission" date="2019-04" db="EMBL/GenBank/DDBJ databases">
        <title>Microbes associate with the intestines of laboratory mice.</title>
        <authorList>
            <person name="Navarre W."/>
            <person name="Wong E."/>
            <person name="Huang K."/>
            <person name="Tropini C."/>
            <person name="Ng K."/>
            <person name="Yu B."/>
        </authorList>
    </citation>
    <scope>NUCLEOTIDE SEQUENCE</scope>
    <source>
        <strain evidence="1">NM01_1-7b</strain>
    </source>
</reference>
<organism evidence="1 2">
    <name type="scientific">Petralouisia muris</name>
    <dbReference type="NCBI Taxonomy" id="3032872"/>
    <lineage>
        <taxon>Bacteria</taxon>
        <taxon>Bacillati</taxon>
        <taxon>Bacillota</taxon>
        <taxon>Clostridia</taxon>
        <taxon>Lachnospirales</taxon>
        <taxon>Lachnospiraceae</taxon>
        <taxon>Petralouisia</taxon>
    </lineage>
</organism>
<proteinExistence type="predicted"/>
<dbReference type="Proteomes" id="UP000304953">
    <property type="component" value="Unassembled WGS sequence"/>
</dbReference>
<keyword evidence="1" id="KW-0012">Acyltransferase</keyword>
<dbReference type="EC" id="2.3.1.15" evidence="1"/>
<keyword evidence="1" id="KW-0808">Transferase</keyword>
<protein>
    <submittedName>
        <fullName evidence="1">Glycerol-3-phosphate 1-O-acyltransferase PlsY</fullName>
        <ecNumber evidence="1">2.3.1.15</ecNumber>
    </submittedName>
</protein>
<keyword evidence="2" id="KW-1185">Reference proteome</keyword>
<sequence length="220" mass="24127">MILSRVICLVIGYVLGLFQTGFIYGKLHHIDIREYGSGNAGATNTLRTLGWKAGLVTFLGDAGKAMLSMLLAWLLFREKYPDAVHLLEMYAGLGTVLGHNFPFYMKFKGGKGIACTAGFLLAFYPPLAVLCLLVFVVTVAATRYVSLGSILVSLCFYIQLIVFGQMGRLWVNPGLLPEVYGVGAVFAILAIWRHRANIKRLLGGTENKFSISKSGNLRKN</sequence>
<accession>A0AC61S0J2</accession>
<evidence type="ECO:0000313" key="1">
    <source>
        <dbReference type="EMBL" id="TGY97548.1"/>
    </source>
</evidence>
<name>A0AC61S0J2_9FIRM</name>
<comment type="caution">
    <text evidence="1">The sequence shown here is derived from an EMBL/GenBank/DDBJ whole genome shotgun (WGS) entry which is preliminary data.</text>
</comment>
<dbReference type="EMBL" id="SRYA01000006">
    <property type="protein sequence ID" value="TGY97548.1"/>
    <property type="molecule type" value="Genomic_DNA"/>
</dbReference>
<evidence type="ECO:0000313" key="2">
    <source>
        <dbReference type="Proteomes" id="UP000304953"/>
    </source>
</evidence>